<dbReference type="Proteomes" id="UP000193200">
    <property type="component" value="Unassembled WGS sequence"/>
</dbReference>
<dbReference type="EMBL" id="FWFR01000001">
    <property type="protein sequence ID" value="SLN32081.1"/>
    <property type="molecule type" value="Genomic_DNA"/>
</dbReference>
<reference evidence="1 2" key="1">
    <citation type="submission" date="2017-03" db="EMBL/GenBank/DDBJ databases">
        <authorList>
            <person name="Afonso C.L."/>
            <person name="Miller P.J."/>
            <person name="Scott M.A."/>
            <person name="Spackman E."/>
            <person name="Goraichik I."/>
            <person name="Dimitrov K.M."/>
            <person name="Suarez D.L."/>
            <person name="Swayne D.E."/>
        </authorList>
    </citation>
    <scope>NUCLEOTIDE SEQUENCE [LARGE SCALE GENOMIC DNA]</scope>
    <source>
        <strain evidence="1 2">CECT 7691</strain>
    </source>
</reference>
<evidence type="ECO:0000313" key="1">
    <source>
        <dbReference type="EMBL" id="SLN32081.1"/>
    </source>
</evidence>
<gene>
    <name evidence="1" type="ORF">OCH7691_01173</name>
</gene>
<proteinExistence type="predicted"/>
<evidence type="ECO:0000313" key="2">
    <source>
        <dbReference type="Proteomes" id="UP000193200"/>
    </source>
</evidence>
<organism evidence="1 2">
    <name type="scientific">Oceanibacterium hippocampi</name>
    <dbReference type="NCBI Taxonomy" id="745714"/>
    <lineage>
        <taxon>Bacteria</taxon>
        <taxon>Pseudomonadati</taxon>
        <taxon>Pseudomonadota</taxon>
        <taxon>Alphaproteobacteria</taxon>
        <taxon>Sneathiellales</taxon>
        <taxon>Sneathiellaceae</taxon>
        <taxon>Oceanibacterium</taxon>
    </lineage>
</organism>
<keyword evidence="2" id="KW-1185">Reference proteome</keyword>
<accession>A0A1Y5S7S0</accession>
<protein>
    <submittedName>
        <fullName evidence="1">Uncharacterized protein</fullName>
    </submittedName>
</protein>
<sequence>MIANPTGTRAVTVLLALLALTLGGCAERDRFVVGGPDDPVVGFCYQRLARVDCATTPEPGRVPVALMYRSMLAPIY</sequence>
<dbReference type="RefSeq" id="WP_139839538.1">
    <property type="nucleotide sequence ID" value="NZ_FWFR01000001.1"/>
</dbReference>
<dbReference type="InParanoid" id="A0A1Y5S7S0"/>
<dbReference type="AlphaFoldDB" id="A0A1Y5S7S0"/>
<name>A0A1Y5S7S0_9PROT</name>